<organism evidence="1 2">
    <name type="scientific">Empedobacter falsenii</name>
    <dbReference type="NCBI Taxonomy" id="343874"/>
    <lineage>
        <taxon>Bacteria</taxon>
        <taxon>Pseudomonadati</taxon>
        <taxon>Bacteroidota</taxon>
        <taxon>Flavobacteriia</taxon>
        <taxon>Flavobacteriales</taxon>
        <taxon>Weeksellaceae</taxon>
        <taxon>Empedobacter</taxon>
    </lineage>
</organism>
<name>A0AAW7DHM7_9FLAO</name>
<dbReference type="AlphaFoldDB" id="A0AAW7DHM7"/>
<comment type="caution">
    <text evidence="1">The sequence shown here is derived from an EMBL/GenBank/DDBJ whole genome shotgun (WGS) entry which is preliminary data.</text>
</comment>
<gene>
    <name evidence="1" type="ORF">HX095_05425</name>
</gene>
<dbReference type="RefSeq" id="WP_286485333.1">
    <property type="nucleotide sequence ID" value="NZ_JACALR010000002.1"/>
</dbReference>
<dbReference type="Pfam" id="PF07030">
    <property type="entry name" value="Phage_Mu_Gp36"/>
    <property type="match status" value="1"/>
</dbReference>
<evidence type="ECO:0000313" key="1">
    <source>
        <dbReference type="EMBL" id="MDM1550649.1"/>
    </source>
</evidence>
<dbReference type="EMBL" id="JACALR010000002">
    <property type="protein sequence ID" value="MDM1550649.1"/>
    <property type="molecule type" value="Genomic_DNA"/>
</dbReference>
<dbReference type="InterPro" id="IPR009752">
    <property type="entry name" value="Phage_Mu_GpJ"/>
</dbReference>
<evidence type="ECO:0000313" key="2">
    <source>
        <dbReference type="Proteomes" id="UP001173578"/>
    </source>
</evidence>
<dbReference type="Proteomes" id="UP001173578">
    <property type="component" value="Unassembled WGS sequence"/>
</dbReference>
<protein>
    <submittedName>
        <fullName evidence="1">DUF1320 family protein</fullName>
    </submittedName>
</protein>
<reference evidence="1" key="2">
    <citation type="journal article" date="2022" name="Sci. Total Environ.">
        <title>Prevalence, transmission, and molecular epidemiology of tet(X)-positive bacteria among humans, animals, and environmental niches in China: An epidemiological, and genomic-based study.</title>
        <authorList>
            <person name="Dong N."/>
            <person name="Zeng Y."/>
            <person name="Cai C."/>
            <person name="Sun C."/>
            <person name="Lu J."/>
            <person name="Liu C."/>
            <person name="Zhou H."/>
            <person name="Sun Q."/>
            <person name="Shu L."/>
            <person name="Wang H."/>
            <person name="Wang Y."/>
            <person name="Wang S."/>
            <person name="Wu C."/>
            <person name="Chan E.W."/>
            <person name="Chen G."/>
            <person name="Shen Z."/>
            <person name="Chen S."/>
            <person name="Zhang R."/>
        </authorList>
    </citation>
    <scope>NUCLEOTIDE SEQUENCE</scope>
    <source>
        <strain evidence="1">210</strain>
    </source>
</reference>
<accession>A0AAW7DHM7</accession>
<sequence>MFLQKEDLKNNIYNYQVEDITEGDDTIVHQALQAAEEECRSYLAANNKKEWQDGRLKYDLDAIFSATGTKRNALILSHCIIIAKWHIIDLANVDILYEQAKERYDRAIKYLNQLAKGDISLDSLPQIKPPVNPDDENIEDTYPFMYGSREKFNYE</sequence>
<proteinExistence type="predicted"/>
<reference evidence="1" key="1">
    <citation type="submission" date="2020-06" db="EMBL/GenBank/DDBJ databases">
        <authorList>
            <person name="Dong N."/>
        </authorList>
    </citation>
    <scope>NUCLEOTIDE SEQUENCE</scope>
    <source>
        <strain evidence="1">210</strain>
    </source>
</reference>